<proteinExistence type="predicted"/>
<feature type="domain" description="DUF4440" evidence="2">
    <location>
        <begin position="25"/>
        <end position="141"/>
    </location>
</feature>
<keyword evidence="4" id="KW-1185">Reference proteome</keyword>
<dbReference type="Proteomes" id="UP001499951">
    <property type="component" value="Unassembled WGS sequence"/>
</dbReference>
<dbReference type="RefSeq" id="WP_166937490.1">
    <property type="nucleotide sequence ID" value="NZ_BAAADD010000013.1"/>
</dbReference>
<accession>A0ABN1FCA9</accession>
<dbReference type="Pfam" id="PF14534">
    <property type="entry name" value="DUF4440"/>
    <property type="match status" value="1"/>
</dbReference>
<feature type="signal peptide" evidence="1">
    <location>
        <begin position="1"/>
        <end position="18"/>
    </location>
</feature>
<comment type="caution">
    <text evidence="3">The sequence shown here is derived from an EMBL/GenBank/DDBJ whole genome shotgun (WGS) entry which is preliminary data.</text>
</comment>
<reference evidence="3 4" key="1">
    <citation type="journal article" date="2019" name="Int. J. Syst. Evol. Microbiol.">
        <title>The Global Catalogue of Microorganisms (GCM) 10K type strain sequencing project: providing services to taxonomists for standard genome sequencing and annotation.</title>
        <authorList>
            <consortium name="The Broad Institute Genomics Platform"/>
            <consortium name="The Broad Institute Genome Sequencing Center for Infectious Disease"/>
            <person name="Wu L."/>
            <person name="Ma J."/>
        </authorList>
    </citation>
    <scope>NUCLEOTIDE SEQUENCE [LARGE SCALE GENOMIC DNA]</scope>
    <source>
        <strain evidence="3 4">JCM 15089</strain>
    </source>
</reference>
<dbReference type="InterPro" id="IPR027843">
    <property type="entry name" value="DUF4440"/>
</dbReference>
<keyword evidence="1" id="KW-0732">Signal</keyword>
<protein>
    <recommendedName>
        <fullName evidence="2">DUF4440 domain-containing protein</fullName>
    </recommendedName>
</protein>
<evidence type="ECO:0000313" key="4">
    <source>
        <dbReference type="Proteomes" id="UP001499951"/>
    </source>
</evidence>
<feature type="chain" id="PRO_5046215023" description="DUF4440 domain-containing protein" evidence="1">
    <location>
        <begin position="19"/>
        <end position="152"/>
    </location>
</feature>
<gene>
    <name evidence="3" type="ORF">GCM10008942_41000</name>
</gene>
<dbReference type="SUPFAM" id="SSF54427">
    <property type="entry name" value="NTF2-like"/>
    <property type="match status" value="1"/>
</dbReference>
<organism evidence="3 4">
    <name type="scientific">Rhizomicrobium electricum</name>
    <dbReference type="NCBI Taxonomy" id="480070"/>
    <lineage>
        <taxon>Bacteria</taxon>
        <taxon>Pseudomonadati</taxon>
        <taxon>Pseudomonadota</taxon>
        <taxon>Alphaproteobacteria</taxon>
        <taxon>Micropepsales</taxon>
        <taxon>Micropepsaceae</taxon>
        <taxon>Rhizomicrobium</taxon>
    </lineage>
</organism>
<evidence type="ECO:0000313" key="3">
    <source>
        <dbReference type="EMBL" id="GAA0587758.1"/>
    </source>
</evidence>
<dbReference type="EMBL" id="BAAADD010000013">
    <property type="protein sequence ID" value="GAA0587758.1"/>
    <property type="molecule type" value="Genomic_DNA"/>
</dbReference>
<dbReference type="InterPro" id="IPR032710">
    <property type="entry name" value="NTF2-like_dom_sf"/>
</dbReference>
<sequence length="152" mass="16429">MHRSLIASFILLVAAAGAAPKDDILAADRAFSALSVTQGAHAAFLAYVTDDVRLFDGAHPPLIGKAAVADYYAAEEKADPAYGQRRLEWTPVEAEVSPDGVLGWTRGTWVFSSHKADGTSLRLTGYYVTEWRRQSDGTYKVCLDIGGADRPK</sequence>
<dbReference type="Gene3D" id="3.10.450.50">
    <property type="match status" value="1"/>
</dbReference>
<name>A0ABN1FCA9_9PROT</name>
<evidence type="ECO:0000256" key="1">
    <source>
        <dbReference type="SAM" id="SignalP"/>
    </source>
</evidence>
<evidence type="ECO:0000259" key="2">
    <source>
        <dbReference type="Pfam" id="PF14534"/>
    </source>
</evidence>